<dbReference type="AlphaFoldDB" id="A0A562R5I4"/>
<gene>
    <name evidence="6" type="primary">def</name>
    <name evidence="7" type="ORF">IP91_03652</name>
</gene>
<feature type="active site" evidence="6">
    <location>
        <position position="135"/>
    </location>
</feature>
<dbReference type="Proteomes" id="UP000318431">
    <property type="component" value="Unassembled WGS sequence"/>
</dbReference>
<comment type="similarity">
    <text evidence="1 6">Belongs to the polypeptide deformylase family.</text>
</comment>
<feature type="binding site" evidence="6">
    <location>
        <position position="92"/>
    </location>
    <ligand>
        <name>Fe cation</name>
        <dbReference type="ChEBI" id="CHEBI:24875"/>
    </ligand>
</feature>
<dbReference type="SUPFAM" id="SSF56420">
    <property type="entry name" value="Peptide deformylase"/>
    <property type="match status" value="1"/>
</dbReference>
<dbReference type="InterPro" id="IPR036821">
    <property type="entry name" value="Peptide_deformylase_sf"/>
</dbReference>
<dbReference type="EMBL" id="VLLB01000006">
    <property type="protein sequence ID" value="TWI63680.1"/>
    <property type="molecule type" value="Genomic_DNA"/>
</dbReference>
<dbReference type="PIRSF" id="PIRSF004749">
    <property type="entry name" value="Pep_def"/>
    <property type="match status" value="1"/>
</dbReference>
<dbReference type="FunFam" id="3.90.45.10:FF:000001">
    <property type="entry name" value="Peptide deformylase"/>
    <property type="match status" value="1"/>
</dbReference>
<keyword evidence="3 6" id="KW-0378">Hydrolase</keyword>
<comment type="function">
    <text evidence="6">Removes the formyl group from the N-terminal Met of newly synthesized proteins. Requires at least a dipeptide for an efficient rate of reaction. N-terminal L-methionine is a prerequisite for activity but the enzyme has broad specificity at other positions.</text>
</comment>
<dbReference type="NCBIfam" id="NF001159">
    <property type="entry name" value="PRK00150.1-3"/>
    <property type="match status" value="1"/>
</dbReference>
<accession>A0A562R5I4</accession>
<dbReference type="Pfam" id="PF01327">
    <property type="entry name" value="Pep_deformylase"/>
    <property type="match status" value="1"/>
</dbReference>
<evidence type="ECO:0000256" key="3">
    <source>
        <dbReference type="ARBA" id="ARBA00022801"/>
    </source>
</evidence>
<protein>
    <recommendedName>
        <fullName evidence="6">Peptide deformylase</fullName>
        <shortName evidence="6">PDF</shortName>
        <ecNumber evidence="6">3.5.1.88</ecNumber>
    </recommendedName>
    <alternativeName>
        <fullName evidence="6">Polypeptide deformylase</fullName>
    </alternativeName>
</protein>
<dbReference type="GO" id="GO:0006412">
    <property type="term" value="P:translation"/>
    <property type="evidence" value="ECO:0007669"/>
    <property type="project" value="UniProtKB-UniRule"/>
</dbReference>
<feature type="binding site" evidence="6">
    <location>
        <position position="138"/>
    </location>
    <ligand>
        <name>Fe cation</name>
        <dbReference type="ChEBI" id="CHEBI:24875"/>
    </ligand>
</feature>
<evidence type="ECO:0000313" key="7">
    <source>
        <dbReference type="EMBL" id="TWI63680.1"/>
    </source>
</evidence>
<dbReference type="CDD" id="cd00487">
    <property type="entry name" value="Pep_deformylase"/>
    <property type="match status" value="1"/>
</dbReference>
<evidence type="ECO:0000256" key="4">
    <source>
        <dbReference type="ARBA" id="ARBA00022917"/>
    </source>
</evidence>
<dbReference type="RefSeq" id="WP_145650529.1">
    <property type="nucleotide sequence ID" value="NZ_VLLB01000006.1"/>
</dbReference>
<evidence type="ECO:0000313" key="8">
    <source>
        <dbReference type="Proteomes" id="UP000318431"/>
    </source>
</evidence>
<dbReference type="PRINTS" id="PR01576">
    <property type="entry name" value="PDEFORMYLASE"/>
</dbReference>
<keyword evidence="8" id="KW-1185">Reference proteome</keyword>
<feature type="binding site" evidence="6">
    <location>
        <position position="134"/>
    </location>
    <ligand>
        <name>Fe cation</name>
        <dbReference type="ChEBI" id="CHEBI:24875"/>
    </ligand>
</feature>
<keyword evidence="4 6" id="KW-0648">Protein biosynthesis</keyword>
<dbReference type="PANTHER" id="PTHR10458:SF22">
    <property type="entry name" value="PEPTIDE DEFORMYLASE"/>
    <property type="match status" value="1"/>
</dbReference>
<proteinExistence type="inferred from homology"/>
<keyword evidence="5 6" id="KW-0408">Iron</keyword>
<evidence type="ECO:0000256" key="1">
    <source>
        <dbReference type="ARBA" id="ARBA00010759"/>
    </source>
</evidence>
<dbReference type="GO" id="GO:0046872">
    <property type="term" value="F:metal ion binding"/>
    <property type="evidence" value="ECO:0007669"/>
    <property type="project" value="UniProtKB-KW"/>
</dbReference>
<comment type="catalytic activity">
    <reaction evidence="6">
        <text>N-terminal N-formyl-L-methionyl-[peptide] + H2O = N-terminal L-methionyl-[peptide] + formate</text>
        <dbReference type="Rhea" id="RHEA:24420"/>
        <dbReference type="Rhea" id="RHEA-COMP:10639"/>
        <dbReference type="Rhea" id="RHEA-COMP:10640"/>
        <dbReference type="ChEBI" id="CHEBI:15377"/>
        <dbReference type="ChEBI" id="CHEBI:15740"/>
        <dbReference type="ChEBI" id="CHEBI:49298"/>
        <dbReference type="ChEBI" id="CHEBI:64731"/>
        <dbReference type="EC" id="3.5.1.88"/>
    </reaction>
</comment>
<dbReference type="Gene3D" id="3.90.45.10">
    <property type="entry name" value="Peptide deformylase"/>
    <property type="match status" value="1"/>
</dbReference>
<dbReference type="HAMAP" id="MF_00163">
    <property type="entry name" value="Pep_deformylase"/>
    <property type="match status" value="1"/>
</dbReference>
<evidence type="ECO:0000256" key="6">
    <source>
        <dbReference type="HAMAP-Rule" id="MF_00163"/>
    </source>
</evidence>
<reference evidence="7 8" key="1">
    <citation type="journal article" date="2015" name="Stand. Genomic Sci.">
        <title>Genomic Encyclopedia of Bacterial and Archaeal Type Strains, Phase III: the genomes of soil and plant-associated and newly described type strains.</title>
        <authorList>
            <person name="Whitman W.B."/>
            <person name="Woyke T."/>
            <person name="Klenk H.P."/>
            <person name="Zhou Y."/>
            <person name="Lilburn T.G."/>
            <person name="Beck B.J."/>
            <person name="De Vos P."/>
            <person name="Vandamme P."/>
            <person name="Eisen J.A."/>
            <person name="Garrity G."/>
            <person name="Hugenholtz P."/>
            <person name="Kyrpides N.C."/>
        </authorList>
    </citation>
    <scope>NUCLEOTIDE SEQUENCE [LARGE SCALE GENOMIC DNA]</scope>
    <source>
        <strain evidence="7 8">CGMCC 1.10822</strain>
    </source>
</reference>
<name>A0A562R5I4_9BURK</name>
<evidence type="ECO:0000256" key="2">
    <source>
        <dbReference type="ARBA" id="ARBA00022723"/>
    </source>
</evidence>
<sequence>MSTLNILRYPDPRLHKVAKPVTVFDERLARLVADMAETMYDAPGIGLAATQVDVHERVVVIDISETKDQLTVFVNPEVLWASDDKQVYDEGCLSVPGIYDDVERPAKVKVRAQNEKGEFFEVDADGLLAVCIQHEMDHLMGKVFVEYLSPLKRNRIKTKLQKEERGMERSHLRAGGRR</sequence>
<organism evidence="7 8">
    <name type="scientific">Pseudoduganella lurida</name>
    <dbReference type="NCBI Taxonomy" id="1036180"/>
    <lineage>
        <taxon>Bacteria</taxon>
        <taxon>Pseudomonadati</taxon>
        <taxon>Pseudomonadota</taxon>
        <taxon>Betaproteobacteria</taxon>
        <taxon>Burkholderiales</taxon>
        <taxon>Oxalobacteraceae</taxon>
        <taxon>Telluria group</taxon>
        <taxon>Pseudoduganella</taxon>
    </lineage>
</organism>
<dbReference type="InterPro" id="IPR023635">
    <property type="entry name" value="Peptide_deformylase"/>
</dbReference>
<comment type="caution">
    <text evidence="7">The sequence shown here is derived from an EMBL/GenBank/DDBJ whole genome shotgun (WGS) entry which is preliminary data.</text>
</comment>
<comment type="cofactor">
    <cofactor evidence="6">
        <name>Fe(2+)</name>
        <dbReference type="ChEBI" id="CHEBI:29033"/>
    </cofactor>
    <text evidence="6">Binds 1 Fe(2+) ion.</text>
</comment>
<evidence type="ECO:0000256" key="5">
    <source>
        <dbReference type="ARBA" id="ARBA00023004"/>
    </source>
</evidence>
<dbReference type="GO" id="GO:0042586">
    <property type="term" value="F:peptide deformylase activity"/>
    <property type="evidence" value="ECO:0007669"/>
    <property type="project" value="UniProtKB-UniRule"/>
</dbReference>
<dbReference type="PANTHER" id="PTHR10458">
    <property type="entry name" value="PEPTIDE DEFORMYLASE"/>
    <property type="match status" value="1"/>
</dbReference>
<keyword evidence="2 6" id="KW-0479">Metal-binding</keyword>
<dbReference type="EC" id="3.5.1.88" evidence="6"/>
<dbReference type="OrthoDB" id="9804313at2"/>
<dbReference type="NCBIfam" id="TIGR00079">
    <property type="entry name" value="pept_deformyl"/>
    <property type="match status" value="1"/>
</dbReference>